<dbReference type="Gene3D" id="3.60.21.70">
    <property type="entry name" value="PhoD-like phosphatase"/>
    <property type="match status" value="1"/>
</dbReference>
<evidence type="ECO:0000259" key="2">
    <source>
        <dbReference type="Pfam" id="PF09423"/>
    </source>
</evidence>
<evidence type="ECO:0000313" key="5">
    <source>
        <dbReference type="Proteomes" id="UP000034883"/>
    </source>
</evidence>
<evidence type="ECO:0000313" key="4">
    <source>
        <dbReference type="EMBL" id="AKF09752.1"/>
    </source>
</evidence>
<dbReference type="PANTHER" id="PTHR43606">
    <property type="entry name" value="PHOSPHATASE, PUTATIVE (AFU_ORTHOLOGUE AFUA_6G08710)-RELATED"/>
    <property type="match status" value="1"/>
</dbReference>
<dbReference type="OrthoDB" id="327733at2"/>
<name>A0A0F6W838_9BACT</name>
<proteinExistence type="predicted"/>
<dbReference type="RefSeq" id="WP_053236770.1">
    <property type="nucleotide sequence ID" value="NZ_CP011125.1"/>
</dbReference>
<dbReference type="EMBL" id="CP011125">
    <property type="protein sequence ID" value="AKF09752.1"/>
    <property type="molecule type" value="Genomic_DNA"/>
</dbReference>
<dbReference type="Pfam" id="PF09423">
    <property type="entry name" value="PhoD"/>
    <property type="match status" value="1"/>
</dbReference>
<dbReference type="STRING" id="927083.DB32_006901"/>
<dbReference type="Pfam" id="PF16655">
    <property type="entry name" value="PhoD_N"/>
    <property type="match status" value="1"/>
</dbReference>
<keyword evidence="5" id="KW-1185">Reference proteome</keyword>
<accession>A0A0F6W838</accession>
<dbReference type="SUPFAM" id="SSF56300">
    <property type="entry name" value="Metallo-dependent phosphatases"/>
    <property type="match status" value="1"/>
</dbReference>
<dbReference type="AlphaFoldDB" id="A0A0F6W838"/>
<sequence length="547" mass="59160">MDSSSKGPGFSRRRALKSAGVLGAATMIGCESTDVPLVDASMQMGGDAAMPDTGPRGRDAGPAPMGAFQHGVASGDPLADAVILWTRVTTESTSAIALAWEMSRDASFATIDASGEASADPARDFTAKVDATGLMPATTYYYRFRVVDGGETSPVGRTRTAPASDAEIARLRFAVCSCSNYAFGYFHGYRNIAQRADLDAVLHLGDYIYEYGTGEYGTFRDCDPPGEIVTLDDYRRRYRQYRTDPDLQEAHRQHPFVNVWDDHESADNAWRDGANNHDEAEGAWADRKAAAQQAFDEWLPIRTASEGPSRIWRALRYGALAELVMLDTRIDGRSEQGAGEPGARPLISSEQEAFLIERLTTSDAQWKVIGQQVMFSPLPLLANDDQWDGYPASRTRVLDAIRGDGERDPVRDVVVLTGDIHTAWACEVVEDPSASPLPPASAVEFVAPGISSPPISPPGGPIERALMRSLAARAPHIKYADISHRGYFVLDLSPARVHATFVQIADVEAPYDTSELEVTAWEAASGTSRLVEVEPTSPPDGAPPLAP</sequence>
<dbReference type="Proteomes" id="UP000034883">
    <property type="component" value="Chromosome"/>
</dbReference>
<dbReference type="InterPro" id="IPR018946">
    <property type="entry name" value="PhoD-like_MPP"/>
</dbReference>
<gene>
    <name evidence="4" type="ORF">DB32_006901</name>
</gene>
<feature type="compositionally biased region" description="Pro residues" evidence="1">
    <location>
        <begin position="536"/>
        <end position="547"/>
    </location>
</feature>
<evidence type="ECO:0000259" key="3">
    <source>
        <dbReference type="Pfam" id="PF16655"/>
    </source>
</evidence>
<feature type="domain" description="Phospholipase D N-terminal" evidence="3">
    <location>
        <begin position="70"/>
        <end position="160"/>
    </location>
</feature>
<reference evidence="4 5" key="1">
    <citation type="submission" date="2015-03" db="EMBL/GenBank/DDBJ databases">
        <title>Genome assembly of Sandaracinus amylolyticus DSM 53668.</title>
        <authorList>
            <person name="Sharma G."/>
            <person name="Subramanian S."/>
        </authorList>
    </citation>
    <scope>NUCLEOTIDE SEQUENCE [LARGE SCALE GENOMIC DNA]</scope>
    <source>
        <strain evidence="4 5">DSM 53668</strain>
    </source>
</reference>
<dbReference type="InterPro" id="IPR006311">
    <property type="entry name" value="TAT_signal"/>
</dbReference>
<dbReference type="InterPro" id="IPR032093">
    <property type="entry name" value="PhoD_N"/>
</dbReference>
<dbReference type="InterPro" id="IPR038607">
    <property type="entry name" value="PhoD-like_sf"/>
</dbReference>
<feature type="domain" description="PhoD-like phosphatase metallophosphatase" evidence="2">
    <location>
        <begin position="173"/>
        <end position="501"/>
    </location>
</feature>
<organism evidence="4 5">
    <name type="scientific">Sandaracinus amylolyticus</name>
    <dbReference type="NCBI Taxonomy" id="927083"/>
    <lineage>
        <taxon>Bacteria</taxon>
        <taxon>Pseudomonadati</taxon>
        <taxon>Myxococcota</taxon>
        <taxon>Polyangia</taxon>
        <taxon>Polyangiales</taxon>
        <taxon>Sandaracinaceae</taxon>
        <taxon>Sandaracinus</taxon>
    </lineage>
</organism>
<dbReference type="CDD" id="cd07389">
    <property type="entry name" value="MPP_PhoD"/>
    <property type="match status" value="1"/>
</dbReference>
<dbReference type="Gene3D" id="2.60.40.380">
    <property type="entry name" value="Purple acid phosphatase-like, N-terminal"/>
    <property type="match status" value="1"/>
</dbReference>
<evidence type="ECO:0000256" key="1">
    <source>
        <dbReference type="SAM" id="MobiDB-lite"/>
    </source>
</evidence>
<dbReference type="InterPro" id="IPR052900">
    <property type="entry name" value="Phospholipid_Metab_Enz"/>
</dbReference>
<dbReference type="PROSITE" id="PS51318">
    <property type="entry name" value="TAT"/>
    <property type="match status" value="1"/>
</dbReference>
<dbReference type="InterPro" id="IPR029052">
    <property type="entry name" value="Metallo-depent_PP-like"/>
</dbReference>
<dbReference type="PROSITE" id="PS51257">
    <property type="entry name" value="PROKAR_LIPOPROTEIN"/>
    <property type="match status" value="1"/>
</dbReference>
<dbReference type="KEGG" id="samy:DB32_006901"/>
<protein>
    <submittedName>
        <fullName evidence="4">Phosphodiesterase/alkaline phosphatase D</fullName>
    </submittedName>
</protein>
<feature type="region of interest" description="Disordered" evidence="1">
    <location>
        <begin position="527"/>
        <end position="547"/>
    </location>
</feature>
<dbReference type="PANTHER" id="PTHR43606:SF7">
    <property type="entry name" value="PHOSPHATASE, PUTATIVE (AFU_ORTHOLOGUE AFUA_6G08710)-RELATED"/>
    <property type="match status" value="1"/>
</dbReference>